<name>A0A395JLS8_9GAMM</name>
<keyword evidence="2" id="KW-1133">Transmembrane helix</keyword>
<evidence type="ECO:0000313" key="4">
    <source>
        <dbReference type="EMBL" id="RBP49918.1"/>
    </source>
</evidence>
<dbReference type="InParanoid" id="A0A395JLS8"/>
<dbReference type="PIRSF" id="PIRSF031767">
    <property type="entry name" value="MHYE_LytTR"/>
    <property type="match status" value="1"/>
</dbReference>
<keyword evidence="2" id="KW-0812">Transmembrane</keyword>
<dbReference type="PROSITE" id="PS50930">
    <property type="entry name" value="HTH_LYTTR"/>
    <property type="match status" value="1"/>
</dbReference>
<dbReference type="InterPro" id="IPR046947">
    <property type="entry name" value="LytR-like"/>
</dbReference>
<keyword evidence="1" id="KW-0902">Two-component regulatory system</keyword>
<feature type="transmembrane region" description="Helical" evidence="2">
    <location>
        <begin position="12"/>
        <end position="35"/>
    </location>
</feature>
<dbReference type="RefSeq" id="WP_113954902.1">
    <property type="nucleotide sequence ID" value="NZ_QNRT01000003.1"/>
</dbReference>
<evidence type="ECO:0000256" key="1">
    <source>
        <dbReference type="ARBA" id="ARBA00023012"/>
    </source>
</evidence>
<reference evidence="4 5" key="1">
    <citation type="submission" date="2018-06" db="EMBL/GenBank/DDBJ databases">
        <title>Genomic Encyclopedia of Type Strains, Phase IV (KMG-IV): sequencing the most valuable type-strain genomes for metagenomic binning, comparative biology and taxonomic classification.</title>
        <authorList>
            <person name="Goeker M."/>
        </authorList>
    </citation>
    <scope>NUCLEOTIDE SEQUENCE [LARGE SCALE GENOMIC DNA]</scope>
    <source>
        <strain evidence="4 5">DSM 24032</strain>
    </source>
</reference>
<evidence type="ECO:0000256" key="2">
    <source>
        <dbReference type="SAM" id="Phobius"/>
    </source>
</evidence>
<organism evidence="4 5">
    <name type="scientific">Arenicella xantha</name>
    <dbReference type="NCBI Taxonomy" id="644221"/>
    <lineage>
        <taxon>Bacteria</taxon>
        <taxon>Pseudomonadati</taxon>
        <taxon>Pseudomonadota</taxon>
        <taxon>Gammaproteobacteria</taxon>
        <taxon>Arenicellales</taxon>
        <taxon>Arenicellaceae</taxon>
        <taxon>Arenicella</taxon>
    </lineage>
</organism>
<dbReference type="InterPro" id="IPR007492">
    <property type="entry name" value="LytTR_DNA-bd_dom"/>
</dbReference>
<sequence>MTLERYLAIRRYIEVGFWGALFSIIFVSETAVQIIDVNRLGLGYQAWEVICWEGTSIFTLLLLVPVLLFFDRRYPLRWSNLARAIPAHILFSVLFSALHVSIMVAMRKLIYWFNNSYYDFGNVAEQFVYEYLKDFRTYALSLALIYLYRHVVLRLQGEASLLSEPDVGLNAEPSEQPERILVKKLGREFLIVVNDIERIEASGNYVNLHIGDRVYPLRETMTKIEQRLNNKQFKRIHRSHIINLDYLQEIIPLESGDAQVVVKAGAILPMSRTYRNAVAEAV</sequence>
<proteinExistence type="predicted"/>
<keyword evidence="2" id="KW-0472">Membrane</keyword>
<dbReference type="Pfam" id="PF04397">
    <property type="entry name" value="LytTR"/>
    <property type="match status" value="1"/>
</dbReference>
<protein>
    <submittedName>
        <fullName evidence="4">LytTR family transcriptional regulator</fullName>
    </submittedName>
</protein>
<feature type="transmembrane region" description="Helical" evidence="2">
    <location>
        <begin position="82"/>
        <end position="106"/>
    </location>
</feature>
<gene>
    <name evidence="4" type="ORF">DFR28_103350</name>
</gene>
<feature type="domain" description="HTH LytTR-type" evidence="3">
    <location>
        <begin position="180"/>
        <end position="282"/>
    </location>
</feature>
<dbReference type="PANTHER" id="PTHR37299:SF1">
    <property type="entry name" value="STAGE 0 SPORULATION PROTEIN A HOMOLOG"/>
    <property type="match status" value="1"/>
</dbReference>
<dbReference type="Proteomes" id="UP000253083">
    <property type="component" value="Unassembled WGS sequence"/>
</dbReference>
<evidence type="ECO:0000259" key="3">
    <source>
        <dbReference type="PROSITE" id="PS50930"/>
    </source>
</evidence>
<dbReference type="InterPro" id="IPR012379">
    <property type="entry name" value="LytTR_MHYE"/>
</dbReference>
<dbReference type="GO" id="GO:0003677">
    <property type="term" value="F:DNA binding"/>
    <property type="evidence" value="ECO:0007669"/>
    <property type="project" value="InterPro"/>
</dbReference>
<dbReference type="OrthoDB" id="9781059at2"/>
<dbReference type="AlphaFoldDB" id="A0A395JLS8"/>
<dbReference type="Gene3D" id="2.40.50.1020">
    <property type="entry name" value="LytTr DNA-binding domain"/>
    <property type="match status" value="1"/>
</dbReference>
<keyword evidence="5" id="KW-1185">Reference proteome</keyword>
<dbReference type="PANTHER" id="PTHR37299">
    <property type="entry name" value="TRANSCRIPTIONAL REGULATOR-RELATED"/>
    <property type="match status" value="1"/>
</dbReference>
<feature type="transmembrane region" description="Helical" evidence="2">
    <location>
        <begin position="47"/>
        <end position="70"/>
    </location>
</feature>
<evidence type="ECO:0000313" key="5">
    <source>
        <dbReference type="Proteomes" id="UP000253083"/>
    </source>
</evidence>
<dbReference type="SMART" id="SM00850">
    <property type="entry name" value="LytTR"/>
    <property type="match status" value="1"/>
</dbReference>
<dbReference type="EMBL" id="QNRT01000003">
    <property type="protein sequence ID" value="RBP49918.1"/>
    <property type="molecule type" value="Genomic_DNA"/>
</dbReference>
<dbReference type="GO" id="GO:0000156">
    <property type="term" value="F:phosphorelay response regulator activity"/>
    <property type="evidence" value="ECO:0007669"/>
    <property type="project" value="InterPro"/>
</dbReference>
<comment type="caution">
    <text evidence="4">The sequence shown here is derived from an EMBL/GenBank/DDBJ whole genome shotgun (WGS) entry which is preliminary data.</text>
</comment>
<accession>A0A395JLS8</accession>